<evidence type="ECO:0000256" key="7">
    <source>
        <dbReference type="HAMAP-Rule" id="MF_00675"/>
    </source>
</evidence>
<proteinExistence type="inferred from homology"/>
<keyword evidence="6 7" id="KW-0413">Isomerase</keyword>
<name>A0ABQ6PKA8_9BACT</name>
<organism evidence="8 9">
    <name type="scientific">Algoriphagus confluentis</name>
    <dbReference type="NCBI Taxonomy" id="1697556"/>
    <lineage>
        <taxon>Bacteria</taxon>
        <taxon>Pseudomonadati</taxon>
        <taxon>Bacteroidota</taxon>
        <taxon>Cytophagia</taxon>
        <taxon>Cytophagales</taxon>
        <taxon>Cyclobacteriaceae</taxon>
        <taxon>Algoriphagus</taxon>
    </lineage>
</organism>
<comment type="catalytic activity">
    <reaction evidence="1 7">
        <text>D-glucuronate = D-fructuronate</text>
        <dbReference type="Rhea" id="RHEA:13049"/>
        <dbReference type="ChEBI" id="CHEBI:58720"/>
        <dbReference type="ChEBI" id="CHEBI:59863"/>
        <dbReference type="EC" id="5.3.1.12"/>
    </reaction>
</comment>
<dbReference type="SUPFAM" id="SSF51556">
    <property type="entry name" value="Metallo-dependent hydrolases"/>
    <property type="match status" value="1"/>
</dbReference>
<dbReference type="HAMAP" id="MF_00675">
    <property type="entry name" value="UxaC"/>
    <property type="match status" value="1"/>
</dbReference>
<dbReference type="InterPro" id="IPR032466">
    <property type="entry name" value="Metal_Hydrolase"/>
</dbReference>
<comment type="similarity">
    <text evidence="3 7">Belongs to the metallo-dependent hydrolases superfamily. Uronate isomerase family.</text>
</comment>
<reference evidence="8 9" key="1">
    <citation type="submission" date="2023-08" db="EMBL/GenBank/DDBJ databases">
        <title>Draft genome sequence of Algoriphagus confluentis.</title>
        <authorList>
            <person name="Takatani N."/>
            <person name="Hosokawa M."/>
            <person name="Sawabe T."/>
        </authorList>
    </citation>
    <scope>NUCLEOTIDE SEQUENCE [LARGE SCALE GENOMIC DNA]</scope>
    <source>
        <strain evidence="8 9">NBRC 111222</strain>
    </source>
</reference>
<evidence type="ECO:0000256" key="4">
    <source>
        <dbReference type="ARBA" id="ARBA00012546"/>
    </source>
</evidence>
<accession>A0ABQ6PKA8</accession>
<keyword evidence="9" id="KW-1185">Reference proteome</keyword>
<evidence type="ECO:0000256" key="5">
    <source>
        <dbReference type="ARBA" id="ARBA00020555"/>
    </source>
</evidence>
<sequence length="511" mass="59939">MQSFPYLAVFRRWIKDKFNSETKAFNKAIQPKMIPVQSHHTFLSEDFLLKNEYAKILYHDYAKDLPIIDYHNHLPPAEIRQNKKFENISKIWLAGDHYKWRAMRTLGVNEKYITGNASDPEKFEKWAYTLPYTMRNPLYHWSQMELKRYFDVDDLLGPNNAQEIYFKTTEMLQEDRFTTQQLLERMNVELICSTDDPTDTLEHHEAYFHSKGLVQLYPAFRPDKSFAIENPENYRAYLEKLSDRVGFEINSFDTLIEALSNRVEFFHSRGCRLSDHGLEKLVYSSDSRLSADGILQKVLRGNIPSPEEIEYFKFKVLKKLAKMYHAKGWVQQFHLGALRNTNSRMLKVLGPDTGFDSIGDFDQAIALAKFLNELDSTDQLTKTVLYNLNPRDNEVFATMIGNFNDGSVKGKIQFGSGWWYLDQKDGMEKQMNTLSNMGLISCFIGMLTDSRSFLSFPRHEYFRRILCNLFGQDVENGELPWDEKWLGKLITDICYHNAKNYFDFSLSNYRI</sequence>
<evidence type="ECO:0000256" key="1">
    <source>
        <dbReference type="ARBA" id="ARBA00001165"/>
    </source>
</evidence>
<dbReference type="PANTHER" id="PTHR30068:SF4">
    <property type="entry name" value="URONATE ISOMERASE"/>
    <property type="match status" value="1"/>
</dbReference>
<dbReference type="InterPro" id="IPR003766">
    <property type="entry name" value="Uronate_isomerase"/>
</dbReference>
<dbReference type="GO" id="GO:0016853">
    <property type="term" value="F:isomerase activity"/>
    <property type="evidence" value="ECO:0007669"/>
    <property type="project" value="UniProtKB-KW"/>
</dbReference>
<evidence type="ECO:0000256" key="6">
    <source>
        <dbReference type="ARBA" id="ARBA00023235"/>
    </source>
</evidence>
<dbReference type="Proteomes" id="UP001338309">
    <property type="component" value="Unassembled WGS sequence"/>
</dbReference>
<dbReference type="Pfam" id="PF02614">
    <property type="entry name" value="UxaC"/>
    <property type="match status" value="1"/>
</dbReference>
<dbReference type="PANTHER" id="PTHR30068">
    <property type="entry name" value="URONATE ISOMERASE"/>
    <property type="match status" value="1"/>
</dbReference>
<protein>
    <recommendedName>
        <fullName evidence="5 7">Uronate isomerase</fullName>
        <ecNumber evidence="4 7">5.3.1.12</ecNumber>
    </recommendedName>
    <alternativeName>
        <fullName evidence="7">Glucuronate isomerase</fullName>
    </alternativeName>
    <alternativeName>
        <fullName evidence="7">Uronic isomerase</fullName>
    </alternativeName>
</protein>
<gene>
    <name evidence="7 8" type="primary">uxaC</name>
    <name evidence="8" type="ORF">Aconfl_10430</name>
</gene>
<comment type="pathway">
    <text evidence="2 7">Carbohydrate metabolism; pentose and glucuronate interconversion.</text>
</comment>
<evidence type="ECO:0000256" key="2">
    <source>
        <dbReference type="ARBA" id="ARBA00004892"/>
    </source>
</evidence>
<dbReference type="Gene3D" id="3.20.20.140">
    <property type="entry name" value="Metal-dependent hydrolases"/>
    <property type="match status" value="1"/>
</dbReference>
<dbReference type="NCBIfam" id="NF002794">
    <property type="entry name" value="PRK02925.1"/>
    <property type="match status" value="1"/>
</dbReference>
<dbReference type="Gene3D" id="1.10.2020.10">
    <property type="entry name" value="uronate isomerase, domain 2, chain A"/>
    <property type="match status" value="1"/>
</dbReference>
<comment type="caution">
    <text evidence="8">The sequence shown here is derived from an EMBL/GenBank/DDBJ whole genome shotgun (WGS) entry which is preliminary data.</text>
</comment>
<evidence type="ECO:0000313" key="9">
    <source>
        <dbReference type="Proteomes" id="UP001338309"/>
    </source>
</evidence>
<dbReference type="EMBL" id="BTPD01000003">
    <property type="protein sequence ID" value="GMQ28400.1"/>
    <property type="molecule type" value="Genomic_DNA"/>
</dbReference>
<comment type="catalytic activity">
    <reaction evidence="7">
        <text>aldehydo-D-galacturonate = keto-D-tagaturonate</text>
        <dbReference type="Rhea" id="RHEA:27702"/>
        <dbReference type="ChEBI" id="CHEBI:12952"/>
        <dbReference type="ChEBI" id="CHEBI:17886"/>
    </reaction>
</comment>
<dbReference type="EC" id="5.3.1.12" evidence="4 7"/>
<evidence type="ECO:0000256" key="3">
    <source>
        <dbReference type="ARBA" id="ARBA00008397"/>
    </source>
</evidence>
<evidence type="ECO:0000313" key="8">
    <source>
        <dbReference type="EMBL" id="GMQ28400.1"/>
    </source>
</evidence>